<dbReference type="EMBL" id="BAAARY010000002">
    <property type="protein sequence ID" value="GAA2513203.1"/>
    <property type="molecule type" value="Genomic_DNA"/>
</dbReference>
<name>A0ABN3N326_9ACTN</name>
<accession>A0ABN3N326</accession>
<dbReference type="Proteomes" id="UP001499978">
    <property type="component" value="Unassembled WGS sequence"/>
</dbReference>
<evidence type="ECO:0000313" key="2">
    <source>
        <dbReference type="Proteomes" id="UP001499978"/>
    </source>
</evidence>
<comment type="caution">
    <text evidence="1">The sequence shown here is derived from an EMBL/GenBank/DDBJ whole genome shotgun (WGS) entry which is preliminary data.</text>
</comment>
<sequence length="163" mass="16734">MTLTATATPALAGAVPIPVKQPLVGPGAVIYCDSLEPFPGDDPSQLGPGDIALNQSPNGSTVSADVVLRAAAPNTVYFVRLIQSDGIDCHTFDATTTTNAHGTGFVRVEEPTRLGATATQVIIDTAGQYGFPTFRAAARYELAVDVGPIAPLRSVGSANSARP</sequence>
<gene>
    <name evidence="1" type="ORF">GCM10010201_05900</name>
</gene>
<evidence type="ECO:0000313" key="1">
    <source>
        <dbReference type="EMBL" id="GAA2513203.1"/>
    </source>
</evidence>
<reference evidence="1 2" key="1">
    <citation type="journal article" date="2019" name="Int. J. Syst. Evol. Microbiol.">
        <title>The Global Catalogue of Microorganisms (GCM) 10K type strain sequencing project: providing services to taxonomists for standard genome sequencing and annotation.</title>
        <authorList>
            <consortium name="The Broad Institute Genomics Platform"/>
            <consortium name="The Broad Institute Genome Sequencing Center for Infectious Disease"/>
            <person name="Wu L."/>
            <person name="Ma J."/>
        </authorList>
    </citation>
    <scope>NUCLEOTIDE SEQUENCE [LARGE SCALE GENOMIC DNA]</scope>
    <source>
        <strain evidence="1 2">JCM 3367</strain>
    </source>
</reference>
<protein>
    <submittedName>
        <fullName evidence="1">Uncharacterized protein</fullName>
    </submittedName>
</protein>
<proteinExistence type="predicted"/>
<keyword evidence="2" id="KW-1185">Reference proteome</keyword>
<organism evidence="1 2">
    <name type="scientific">Pilimelia columellifera subsp. columellifera</name>
    <dbReference type="NCBI Taxonomy" id="706583"/>
    <lineage>
        <taxon>Bacteria</taxon>
        <taxon>Bacillati</taxon>
        <taxon>Actinomycetota</taxon>
        <taxon>Actinomycetes</taxon>
        <taxon>Micromonosporales</taxon>
        <taxon>Micromonosporaceae</taxon>
        <taxon>Pilimelia</taxon>
    </lineage>
</organism>